<evidence type="ECO:0000256" key="3">
    <source>
        <dbReference type="ARBA" id="ARBA00022448"/>
    </source>
</evidence>
<feature type="transmembrane region" description="Helical" evidence="7">
    <location>
        <begin position="413"/>
        <end position="435"/>
    </location>
</feature>
<evidence type="ECO:0008006" key="10">
    <source>
        <dbReference type="Google" id="ProtNLM"/>
    </source>
</evidence>
<evidence type="ECO:0000313" key="9">
    <source>
        <dbReference type="Proteomes" id="UP000245252"/>
    </source>
</evidence>
<reference evidence="8 9" key="1">
    <citation type="submission" date="2018-05" db="EMBL/GenBank/DDBJ databases">
        <title>The draft genome of strain NS-104.</title>
        <authorList>
            <person name="Hang P."/>
            <person name="Jiang J."/>
        </authorList>
    </citation>
    <scope>NUCLEOTIDE SEQUENCE [LARGE SCALE GENOMIC DNA]</scope>
    <source>
        <strain evidence="8 9">NS-104</strain>
    </source>
</reference>
<keyword evidence="9" id="KW-1185">Reference proteome</keyword>
<dbReference type="InterPro" id="IPR006043">
    <property type="entry name" value="NCS2"/>
</dbReference>
<dbReference type="OrthoDB" id="9805749at2"/>
<feature type="transmembrane region" description="Helical" evidence="7">
    <location>
        <begin position="474"/>
        <end position="497"/>
    </location>
</feature>
<dbReference type="AlphaFoldDB" id="A0A2U2DJ31"/>
<protein>
    <recommendedName>
        <fullName evidence="10">Xanthine/uracil/vitamin C permease</fullName>
    </recommendedName>
</protein>
<keyword evidence="4 7" id="KW-0812">Transmembrane</keyword>
<evidence type="ECO:0000256" key="2">
    <source>
        <dbReference type="ARBA" id="ARBA00008821"/>
    </source>
</evidence>
<feature type="transmembrane region" description="Helical" evidence="7">
    <location>
        <begin position="234"/>
        <end position="256"/>
    </location>
</feature>
<feature type="transmembrane region" description="Helical" evidence="7">
    <location>
        <begin position="389"/>
        <end position="407"/>
    </location>
</feature>
<feature type="transmembrane region" description="Helical" evidence="7">
    <location>
        <begin position="124"/>
        <end position="142"/>
    </location>
</feature>
<organism evidence="8 9">
    <name type="scientific">Metarhizobium album</name>
    <dbReference type="NCBI Taxonomy" id="2182425"/>
    <lineage>
        <taxon>Bacteria</taxon>
        <taxon>Pseudomonadati</taxon>
        <taxon>Pseudomonadota</taxon>
        <taxon>Alphaproteobacteria</taxon>
        <taxon>Hyphomicrobiales</taxon>
        <taxon>Rhizobiaceae</taxon>
        <taxon>Metarhizobium</taxon>
    </lineage>
</organism>
<evidence type="ECO:0000256" key="5">
    <source>
        <dbReference type="ARBA" id="ARBA00022989"/>
    </source>
</evidence>
<feature type="transmembrane region" description="Helical" evidence="7">
    <location>
        <begin position="200"/>
        <end position="222"/>
    </location>
</feature>
<feature type="transmembrane region" description="Helical" evidence="7">
    <location>
        <begin position="89"/>
        <end position="112"/>
    </location>
</feature>
<evidence type="ECO:0000256" key="6">
    <source>
        <dbReference type="ARBA" id="ARBA00023136"/>
    </source>
</evidence>
<name>A0A2U2DJ31_9HYPH</name>
<sequence>MAPGCVTALSSRPGVTVAMRQKPPILDDRQGQRPIATGRKCVPPYPIRKIRELVMLALNPARIRLPLSRNRRKPVDIVYANSDRPPTPALMALGGQHAVMAIALSTYALAAAKLGGLSVTDTQTFLSYSLLAMAVATFLQSWGGRFGAGALIVHIPGPIMVPFVTVMLHEYGAGGMLMLGLATGIPAMGLSRLIPHLRALFPPTVLGVIVCMGGFSLIQGAARQSLGLNEAYTIDPLSALIAGATLTVIVALSVWGNRTMKLFGLASGIIVGVIVAAFCGRLTGMELFATAPIVALPSLPTPVFAIDPGLLVVVVVVGLLGQFDTFASTVIVDRMDDADWHRPDMKTAGGGVMANGIGNIVAGIVGGMPNGASSANIGLAHATRSTSRWIGLTAALIIAVVSLLPQATLALTLIPTPVIGAIQVYAAAFLMVSGLELATSRAIDSRSIFMIGISLFVGLCVMLIPQLAESVPVSFRHFLGSGFVMAGIIAILLNLLFRIGTSIVAQQSLAEEDDVITAINEFIEKQGGKWAARREVVSRASLAAIETTELILVSGQGRRPTAIRARFDELNFDVEILHSGPPLVLGGMTAPEVSDWLDADEDAVQNAMANVSMVLVQRLADRVRPGTRDGSASILLHFDH</sequence>
<accession>A0A2U2DJ31</accession>
<dbReference type="PANTHER" id="PTHR42810">
    <property type="entry name" value="PURINE PERMEASE C1399.01C-RELATED"/>
    <property type="match status" value="1"/>
</dbReference>
<dbReference type="Pfam" id="PF00860">
    <property type="entry name" value="Xan_ur_permease"/>
    <property type="match status" value="1"/>
</dbReference>
<dbReference type="GO" id="GO:0042907">
    <property type="term" value="F:xanthine transmembrane transporter activity"/>
    <property type="evidence" value="ECO:0007669"/>
    <property type="project" value="TreeGrafter"/>
</dbReference>
<comment type="similarity">
    <text evidence="2">Belongs to the nucleobase:cation symporter-2 (NCS2) (TC 2.A.40) family.</text>
</comment>
<dbReference type="GO" id="GO:0005886">
    <property type="term" value="C:plasma membrane"/>
    <property type="evidence" value="ECO:0007669"/>
    <property type="project" value="TreeGrafter"/>
</dbReference>
<proteinExistence type="inferred from homology"/>
<gene>
    <name evidence="8" type="ORF">DEM27_27070</name>
</gene>
<feature type="transmembrane region" description="Helical" evidence="7">
    <location>
        <begin position="148"/>
        <end position="168"/>
    </location>
</feature>
<evidence type="ECO:0000313" key="8">
    <source>
        <dbReference type="EMBL" id="PWE53323.1"/>
    </source>
</evidence>
<keyword evidence="6 7" id="KW-0472">Membrane</keyword>
<feature type="transmembrane region" description="Helical" evidence="7">
    <location>
        <begin position="262"/>
        <end position="280"/>
    </location>
</feature>
<keyword evidence="5 7" id="KW-1133">Transmembrane helix</keyword>
<evidence type="ECO:0000256" key="1">
    <source>
        <dbReference type="ARBA" id="ARBA00004141"/>
    </source>
</evidence>
<dbReference type="PANTHER" id="PTHR42810:SF2">
    <property type="entry name" value="PURINE PERMEASE C1399.01C-RELATED"/>
    <property type="match status" value="1"/>
</dbReference>
<evidence type="ECO:0000256" key="7">
    <source>
        <dbReference type="SAM" id="Phobius"/>
    </source>
</evidence>
<dbReference type="EMBL" id="QFBC01000017">
    <property type="protein sequence ID" value="PWE53323.1"/>
    <property type="molecule type" value="Genomic_DNA"/>
</dbReference>
<feature type="transmembrane region" description="Helical" evidence="7">
    <location>
        <begin position="447"/>
        <end position="468"/>
    </location>
</feature>
<feature type="transmembrane region" description="Helical" evidence="7">
    <location>
        <begin position="175"/>
        <end position="194"/>
    </location>
</feature>
<dbReference type="Proteomes" id="UP000245252">
    <property type="component" value="Unassembled WGS sequence"/>
</dbReference>
<comment type="caution">
    <text evidence="8">The sequence shown here is derived from an EMBL/GenBank/DDBJ whole genome shotgun (WGS) entry which is preliminary data.</text>
</comment>
<comment type="subcellular location">
    <subcellularLocation>
        <location evidence="1">Membrane</location>
        <topology evidence="1">Multi-pass membrane protein</topology>
    </subcellularLocation>
</comment>
<evidence type="ECO:0000256" key="4">
    <source>
        <dbReference type="ARBA" id="ARBA00022692"/>
    </source>
</evidence>
<keyword evidence="3" id="KW-0813">Transport</keyword>
<dbReference type="NCBIfam" id="NF037981">
    <property type="entry name" value="NCS2_1"/>
    <property type="match status" value="1"/>
</dbReference>